<keyword evidence="2" id="KW-1185">Reference proteome</keyword>
<evidence type="ECO:0000313" key="1">
    <source>
        <dbReference type="EMBL" id="ABE64455.1"/>
    </source>
</evidence>
<dbReference type="HOGENOM" id="CLU_185250_0_0_5"/>
<name>Q1QH42_NITHX</name>
<accession>Q1QH42</accession>
<proteinExistence type="predicted"/>
<evidence type="ECO:0000313" key="2">
    <source>
        <dbReference type="Proteomes" id="UP000001953"/>
    </source>
</evidence>
<dbReference type="AlphaFoldDB" id="Q1QH42"/>
<dbReference type="eggNOG" id="ENOG50333E7">
    <property type="taxonomic scope" value="Bacteria"/>
</dbReference>
<organism evidence="1 2">
    <name type="scientific">Nitrobacter hamburgensis (strain DSM 10229 / NCIMB 13809 / X14)</name>
    <dbReference type="NCBI Taxonomy" id="323097"/>
    <lineage>
        <taxon>Bacteria</taxon>
        <taxon>Pseudomonadati</taxon>
        <taxon>Pseudomonadota</taxon>
        <taxon>Alphaproteobacteria</taxon>
        <taxon>Hyphomicrobiales</taxon>
        <taxon>Nitrobacteraceae</taxon>
        <taxon>Nitrobacter</taxon>
    </lineage>
</organism>
<dbReference type="EMBL" id="CP000319">
    <property type="protein sequence ID" value="ABE64455.1"/>
    <property type="molecule type" value="Genomic_DNA"/>
</dbReference>
<dbReference type="OrthoDB" id="9807072at2"/>
<reference evidence="1 2" key="1">
    <citation type="submission" date="2006-03" db="EMBL/GenBank/DDBJ databases">
        <title>Complete sequence of chromosome of Nitrobacter hamburgensis X14.</title>
        <authorList>
            <consortium name="US DOE Joint Genome Institute"/>
            <person name="Copeland A."/>
            <person name="Lucas S."/>
            <person name="Lapidus A."/>
            <person name="Barry K."/>
            <person name="Detter J.C."/>
            <person name="Glavina del Rio T."/>
            <person name="Hammon N."/>
            <person name="Israni S."/>
            <person name="Dalin E."/>
            <person name="Tice H."/>
            <person name="Pitluck S."/>
            <person name="Chain P."/>
            <person name="Malfatti S."/>
            <person name="Shin M."/>
            <person name="Vergez L."/>
            <person name="Schmutz J."/>
            <person name="Larimer F."/>
            <person name="Land M."/>
            <person name="Hauser L."/>
            <person name="Kyrpides N."/>
            <person name="Ivanova N."/>
            <person name="Ward B."/>
            <person name="Arp D."/>
            <person name="Klotz M."/>
            <person name="Stein L."/>
            <person name="O'Mullan G."/>
            <person name="Starkenburg S."/>
            <person name="Sayavedra L."/>
            <person name="Poret-Peterson A.T."/>
            <person name="Gentry M.E."/>
            <person name="Bruce D."/>
            <person name="Richardson P."/>
        </authorList>
    </citation>
    <scope>NUCLEOTIDE SEQUENCE [LARGE SCALE GENOMIC DNA]</scope>
    <source>
        <strain evidence="2">DSM 10229 / NCIMB 13809 / X14</strain>
    </source>
</reference>
<dbReference type="RefSeq" id="WP_011512092.1">
    <property type="nucleotide sequence ID" value="NC_007964.1"/>
</dbReference>
<sequence>MIEVQRVGEGDPLDFEVVVREGESETRHRVTMSDVKSKQLTAGKHTPERCLEAAFRFLLDREPKESILARFDMSVISRYFPEFEQELPRYLSRL</sequence>
<dbReference type="KEGG" id="nha:Nham_3731"/>
<gene>
    <name evidence="1" type="ordered locus">Nham_3731</name>
</gene>
<dbReference type="Proteomes" id="UP000001953">
    <property type="component" value="Chromosome"/>
</dbReference>
<protein>
    <submittedName>
        <fullName evidence="1">Uncharacterized protein</fullName>
    </submittedName>
</protein>